<evidence type="ECO:0000313" key="2">
    <source>
        <dbReference type="EMBL" id="CAL6023642.1"/>
    </source>
</evidence>
<evidence type="ECO:0000313" key="1">
    <source>
        <dbReference type="EMBL" id="CAI9954480.1"/>
    </source>
</evidence>
<gene>
    <name evidence="2" type="ORF">HINF_LOCUS29230</name>
    <name evidence="1" type="ORF">HINF_LOCUS42125</name>
</gene>
<keyword evidence="3" id="KW-1185">Reference proteome</keyword>
<protein>
    <submittedName>
        <fullName evidence="2">Hypothetical_protein</fullName>
    </submittedName>
</protein>
<name>A0AA86Q8Y1_9EUKA</name>
<organism evidence="1">
    <name type="scientific">Hexamita inflata</name>
    <dbReference type="NCBI Taxonomy" id="28002"/>
    <lineage>
        <taxon>Eukaryota</taxon>
        <taxon>Metamonada</taxon>
        <taxon>Diplomonadida</taxon>
        <taxon>Hexamitidae</taxon>
        <taxon>Hexamitinae</taxon>
        <taxon>Hexamita</taxon>
    </lineage>
</organism>
<accession>A0AA86Q8Y1</accession>
<reference evidence="1" key="1">
    <citation type="submission" date="2023-06" db="EMBL/GenBank/DDBJ databases">
        <authorList>
            <person name="Kurt Z."/>
        </authorList>
    </citation>
    <scope>NUCLEOTIDE SEQUENCE</scope>
</reference>
<evidence type="ECO:0000313" key="3">
    <source>
        <dbReference type="Proteomes" id="UP001642409"/>
    </source>
</evidence>
<sequence>MYYQQDGQVKIIQKIFADNVVPNRGVVFYNRVSDFSFGQQAVVYYLDLSDNISLQSIPVFSRAAAQNPGNYYLCVLPSADLSARDKRAIQPLLSFNIVFDQSQALFRASRLTQIPSLLIVSNQNHKQREVHPCSASLHSVLYSLPSANKTNTGNLLLNILVGVQETPFLKNEGMKQRAVQTMRRIRNVYSDVLMSERNVDSQLELLQMRSKTTAVRGGRVRTKMIWQGSEENGRAQEKQGETLQYQNIKTRKGWRQIDENFAVQ</sequence>
<comment type="caution">
    <text evidence="1">The sequence shown here is derived from an EMBL/GenBank/DDBJ whole genome shotgun (WGS) entry which is preliminary data.</text>
</comment>
<dbReference type="EMBL" id="CAXDID020000094">
    <property type="protein sequence ID" value="CAL6023642.1"/>
    <property type="molecule type" value="Genomic_DNA"/>
</dbReference>
<dbReference type="EMBL" id="CATOUU010000849">
    <property type="protein sequence ID" value="CAI9954480.1"/>
    <property type="molecule type" value="Genomic_DNA"/>
</dbReference>
<reference evidence="2 3" key="2">
    <citation type="submission" date="2024-07" db="EMBL/GenBank/DDBJ databases">
        <authorList>
            <person name="Akdeniz Z."/>
        </authorList>
    </citation>
    <scope>NUCLEOTIDE SEQUENCE [LARGE SCALE GENOMIC DNA]</scope>
</reference>
<dbReference type="AlphaFoldDB" id="A0AA86Q8Y1"/>
<dbReference type="Proteomes" id="UP001642409">
    <property type="component" value="Unassembled WGS sequence"/>
</dbReference>
<proteinExistence type="predicted"/>